<keyword evidence="1" id="KW-1133">Transmembrane helix</keyword>
<keyword evidence="2" id="KW-0732">Signal</keyword>
<gene>
    <name evidence="3" type="ORF">B0J13DRAFT_642900</name>
</gene>
<evidence type="ECO:0000256" key="1">
    <source>
        <dbReference type="SAM" id="Phobius"/>
    </source>
</evidence>
<keyword evidence="1" id="KW-0472">Membrane</keyword>
<feature type="signal peptide" evidence="2">
    <location>
        <begin position="1"/>
        <end position="17"/>
    </location>
</feature>
<dbReference type="EMBL" id="JAGMUU010000002">
    <property type="protein sequence ID" value="KAH7159539.1"/>
    <property type="molecule type" value="Genomic_DNA"/>
</dbReference>
<feature type="chain" id="PRO_5040229058" evidence="2">
    <location>
        <begin position="18"/>
        <end position="429"/>
    </location>
</feature>
<dbReference type="OrthoDB" id="4770059at2759"/>
<reference evidence="3" key="1">
    <citation type="journal article" date="2021" name="Nat. Commun.">
        <title>Genetic determinants of endophytism in the Arabidopsis root mycobiome.</title>
        <authorList>
            <person name="Mesny F."/>
            <person name="Miyauchi S."/>
            <person name="Thiergart T."/>
            <person name="Pickel B."/>
            <person name="Atanasova L."/>
            <person name="Karlsson M."/>
            <person name="Huettel B."/>
            <person name="Barry K.W."/>
            <person name="Haridas S."/>
            <person name="Chen C."/>
            <person name="Bauer D."/>
            <person name="Andreopoulos W."/>
            <person name="Pangilinan J."/>
            <person name="LaButti K."/>
            <person name="Riley R."/>
            <person name="Lipzen A."/>
            <person name="Clum A."/>
            <person name="Drula E."/>
            <person name="Henrissat B."/>
            <person name="Kohler A."/>
            <person name="Grigoriev I.V."/>
            <person name="Martin F.M."/>
            <person name="Hacquard S."/>
        </authorList>
    </citation>
    <scope>NUCLEOTIDE SEQUENCE</scope>
    <source>
        <strain evidence="3">MPI-CAGE-AT-0021</strain>
    </source>
</reference>
<accession>A0A9P9FDL5</accession>
<protein>
    <submittedName>
        <fullName evidence="3">Uncharacterized protein</fullName>
    </submittedName>
</protein>
<organism evidence="3 4">
    <name type="scientific">Dactylonectria estremocensis</name>
    <dbReference type="NCBI Taxonomy" id="1079267"/>
    <lineage>
        <taxon>Eukaryota</taxon>
        <taxon>Fungi</taxon>
        <taxon>Dikarya</taxon>
        <taxon>Ascomycota</taxon>
        <taxon>Pezizomycotina</taxon>
        <taxon>Sordariomycetes</taxon>
        <taxon>Hypocreomycetidae</taxon>
        <taxon>Hypocreales</taxon>
        <taxon>Nectriaceae</taxon>
        <taxon>Dactylonectria</taxon>
    </lineage>
</organism>
<comment type="caution">
    <text evidence="3">The sequence shown here is derived from an EMBL/GenBank/DDBJ whole genome shotgun (WGS) entry which is preliminary data.</text>
</comment>
<name>A0A9P9FDL5_9HYPO</name>
<dbReference type="AlphaFoldDB" id="A0A9P9FDL5"/>
<dbReference type="Proteomes" id="UP000717696">
    <property type="component" value="Unassembled WGS sequence"/>
</dbReference>
<proteinExistence type="predicted"/>
<evidence type="ECO:0000313" key="4">
    <source>
        <dbReference type="Proteomes" id="UP000717696"/>
    </source>
</evidence>
<evidence type="ECO:0000256" key="2">
    <source>
        <dbReference type="SAM" id="SignalP"/>
    </source>
</evidence>
<sequence length="429" mass="45952">MRLFPLVTFLCSQTVSGIGWDGPVSTANSRSPTIGNRDITSISTSINQPPRVFERGFLRCGYNDTFSVPEITTSTNLGPLTTKAVFPDECQSNFYNFQTFGLGWGVSFITQGCAVKACCPGGNFYTENFGWMSSYYSPGICPVGYKSCNPPPSPTALSSAPDEIIKFCCPTNYDCPVSTPGMVFGACFSWLVTSADITLMQGVFEQTFVSTYPWPANSTTGPCVIAYPIQVRTGPDDSQTASTTASIGVPQSTTAVTSPASLSGGAIAGIVIAAISGITLLVAAMYIFRRRRDRRTSWQAPNQGQANVRGELEGFSEVTYPRYELGTGPAELGTSFAQPPPPKSLNDAMAEMGSSCRQWQPVQRSVSSMPEHDKMAVSFCRPKSLFERCKAVEIPPNRRFSAGGINVSAAAIGANVETTIYPQGAVLIN</sequence>
<keyword evidence="4" id="KW-1185">Reference proteome</keyword>
<keyword evidence="1" id="KW-0812">Transmembrane</keyword>
<feature type="transmembrane region" description="Helical" evidence="1">
    <location>
        <begin position="266"/>
        <end position="288"/>
    </location>
</feature>
<evidence type="ECO:0000313" key="3">
    <source>
        <dbReference type="EMBL" id="KAH7159539.1"/>
    </source>
</evidence>